<keyword evidence="2" id="KW-1185">Reference proteome</keyword>
<dbReference type="InterPro" id="IPR007711">
    <property type="entry name" value="HigB-1"/>
</dbReference>
<evidence type="ECO:0000313" key="1">
    <source>
        <dbReference type="EMBL" id="TCO10851.1"/>
    </source>
</evidence>
<reference evidence="1 2" key="1">
    <citation type="submission" date="2019-03" db="EMBL/GenBank/DDBJ databases">
        <title>Genomic Encyclopedia of Type Strains, Phase IV (KMG-IV): sequencing the most valuable type-strain genomes for metagenomic binning, comparative biology and taxonomic classification.</title>
        <authorList>
            <person name="Goeker M."/>
        </authorList>
    </citation>
    <scope>NUCLEOTIDE SEQUENCE [LARGE SCALE GENOMIC DNA]</scope>
    <source>
        <strain evidence="1 2">DSM 24179</strain>
    </source>
</reference>
<dbReference type="InterPro" id="IPR035093">
    <property type="entry name" value="RelE/ParE_toxin_dom_sf"/>
</dbReference>
<organism evidence="1 2">
    <name type="scientific">Natronoflexus pectinivorans</name>
    <dbReference type="NCBI Taxonomy" id="682526"/>
    <lineage>
        <taxon>Bacteria</taxon>
        <taxon>Pseudomonadati</taxon>
        <taxon>Bacteroidota</taxon>
        <taxon>Bacteroidia</taxon>
        <taxon>Marinilabiliales</taxon>
        <taxon>Marinilabiliaceae</taxon>
        <taxon>Natronoflexus</taxon>
    </lineage>
</organism>
<gene>
    <name evidence="1" type="ORF">EV194_101484</name>
</gene>
<dbReference type="Pfam" id="PF05015">
    <property type="entry name" value="HigB-like_toxin"/>
    <property type="match status" value="1"/>
</dbReference>
<dbReference type="Gene3D" id="3.30.2310.20">
    <property type="entry name" value="RelE-like"/>
    <property type="match status" value="1"/>
</dbReference>
<sequence>MEIVFEKEYLEQLYTEGKAKGKKHRFPKGVIPKYIQTIDKLRAAGCVEDLFPIKSLNYEKLIGDKKGLESVRVNQQYRIEFKSSLQGEEPDTITICSIIELSNHYK</sequence>
<accession>A0A4V2RWZ5</accession>
<proteinExistence type="predicted"/>
<name>A0A4V2RWZ5_9BACT</name>
<dbReference type="EMBL" id="SLWK01000001">
    <property type="protein sequence ID" value="TCO10851.1"/>
    <property type="molecule type" value="Genomic_DNA"/>
</dbReference>
<dbReference type="AlphaFoldDB" id="A0A4V2RWZ5"/>
<comment type="caution">
    <text evidence="1">The sequence shown here is derived from an EMBL/GenBank/DDBJ whole genome shotgun (WGS) entry which is preliminary data.</text>
</comment>
<evidence type="ECO:0000313" key="2">
    <source>
        <dbReference type="Proteomes" id="UP000295221"/>
    </source>
</evidence>
<dbReference type="RefSeq" id="WP_132431683.1">
    <property type="nucleotide sequence ID" value="NZ_SLWK01000001.1"/>
</dbReference>
<protein>
    <submittedName>
        <fullName evidence="1">Proteic killer suppression protein</fullName>
    </submittedName>
</protein>
<dbReference type="SUPFAM" id="SSF143011">
    <property type="entry name" value="RelE-like"/>
    <property type="match status" value="1"/>
</dbReference>
<dbReference type="Proteomes" id="UP000295221">
    <property type="component" value="Unassembled WGS sequence"/>
</dbReference>
<dbReference type="OrthoDB" id="1149183at2"/>